<comment type="caution">
    <text evidence="1">The sequence shown here is derived from an EMBL/GenBank/DDBJ whole genome shotgun (WGS) entry which is preliminary data.</text>
</comment>
<proteinExistence type="predicted"/>
<sequence>MDGTDEYDTLFTIDIGNNTITLNSLASIATGTKSLNNETFIKTDFVSSINKAAFVGKFLDGANNTYEFKDDLTAVWPNKTFKYKIQPLDNTGDCYLFEEYDSNGSVVNRLVSQDAKSARLFYIAIKNPDKHTDADPAYVKGARYLALTKAN</sequence>
<protein>
    <submittedName>
        <fullName evidence="1">Uncharacterized protein</fullName>
    </submittedName>
</protein>
<evidence type="ECO:0000313" key="2">
    <source>
        <dbReference type="Proteomes" id="UP000004198"/>
    </source>
</evidence>
<dbReference type="EMBL" id="ACVI01000027">
    <property type="protein sequence ID" value="EET87566.1"/>
    <property type="molecule type" value="Genomic_DNA"/>
</dbReference>
<organism evidence="1 2">
    <name type="scientific">Clostridium carboxidivorans P7</name>
    <dbReference type="NCBI Taxonomy" id="536227"/>
    <lineage>
        <taxon>Bacteria</taxon>
        <taxon>Bacillati</taxon>
        <taxon>Bacillota</taxon>
        <taxon>Clostridia</taxon>
        <taxon>Eubacteriales</taxon>
        <taxon>Clostridiaceae</taxon>
        <taxon>Clostridium</taxon>
    </lineage>
</organism>
<gene>
    <name evidence="1" type="ORF">CcarbDRAFT_1962</name>
</gene>
<name>C6PT45_9CLOT</name>
<dbReference type="RefSeq" id="WP_007060847.1">
    <property type="nucleotide sequence ID" value="NZ_ACVI01000027.1"/>
</dbReference>
<reference evidence="1 2" key="1">
    <citation type="submission" date="2009-06" db="EMBL/GenBank/DDBJ databases">
        <title>The draft genome of Clostridium carboxidivorans P7.</title>
        <authorList>
            <consortium name="US DOE Joint Genome Institute (JGI-PGF)"/>
            <person name="Lucas S."/>
            <person name="Copeland A."/>
            <person name="Lapidus A."/>
            <person name="Glavina del Rio T."/>
            <person name="Tice H."/>
            <person name="Bruce D."/>
            <person name="Goodwin L."/>
            <person name="Pitluck S."/>
            <person name="Larimer F."/>
            <person name="Land M.L."/>
            <person name="Hauser L."/>
            <person name="Hemme C.L."/>
        </authorList>
    </citation>
    <scope>NUCLEOTIDE SEQUENCE [LARGE SCALE GENOMIC DNA]</scope>
    <source>
        <strain evidence="1 2">P7</strain>
    </source>
</reference>
<accession>C6PT45</accession>
<keyword evidence="2" id="KW-1185">Reference proteome</keyword>
<dbReference type="Proteomes" id="UP000004198">
    <property type="component" value="Unassembled WGS sequence"/>
</dbReference>
<dbReference type="AlphaFoldDB" id="C6PT45"/>
<evidence type="ECO:0000313" key="1">
    <source>
        <dbReference type="EMBL" id="EET87566.1"/>
    </source>
</evidence>
<dbReference type="OrthoDB" id="2078972at2"/>